<proteinExistence type="predicted"/>
<evidence type="ECO:0000313" key="3">
    <source>
        <dbReference type="Proteomes" id="UP000737018"/>
    </source>
</evidence>
<protein>
    <submittedName>
        <fullName evidence="2">Uncharacterized protein</fullName>
    </submittedName>
</protein>
<gene>
    <name evidence="2" type="ORF">CMV_003565</name>
</gene>
<evidence type="ECO:0000256" key="1">
    <source>
        <dbReference type="SAM" id="Phobius"/>
    </source>
</evidence>
<organism evidence="2 3">
    <name type="scientific">Castanea mollissima</name>
    <name type="common">Chinese chestnut</name>
    <dbReference type="NCBI Taxonomy" id="60419"/>
    <lineage>
        <taxon>Eukaryota</taxon>
        <taxon>Viridiplantae</taxon>
        <taxon>Streptophyta</taxon>
        <taxon>Embryophyta</taxon>
        <taxon>Tracheophyta</taxon>
        <taxon>Spermatophyta</taxon>
        <taxon>Magnoliopsida</taxon>
        <taxon>eudicotyledons</taxon>
        <taxon>Gunneridae</taxon>
        <taxon>Pentapetalae</taxon>
        <taxon>rosids</taxon>
        <taxon>fabids</taxon>
        <taxon>Fagales</taxon>
        <taxon>Fagaceae</taxon>
        <taxon>Castanea</taxon>
    </lineage>
</organism>
<keyword evidence="1" id="KW-0472">Membrane</keyword>
<sequence>MDIRQFPVGGQILYVRISASELVAREHGRWTNKAWRGVAAVAVVAVMVGVVLYTYRSRTNIKDKIEALVRKQSWFYRFKGENTDEITSQCEMHFST</sequence>
<dbReference type="EMBL" id="JRKL02000289">
    <property type="protein sequence ID" value="KAF3972969.1"/>
    <property type="molecule type" value="Genomic_DNA"/>
</dbReference>
<keyword evidence="1" id="KW-0812">Transmembrane</keyword>
<comment type="caution">
    <text evidence="2">The sequence shown here is derived from an EMBL/GenBank/DDBJ whole genome shotgun (WGS) entry which is preliminary data.</text>
</comment>
<accession>A0A8J4RRX4</accession>
<keyword evidence="1" id="KW-1133">Transmembrane helix</keyword>
<feature type="transmembrane region" description="Helical" evidence="1">
    <location>
        <begin position="34"/>
        <end position="55"/>
    </location>
</feature>
<dbReference type="Proteomes" id="UP000737018">
    <property type="component" value="Unassembled WGS sequence"/>
</dbReference>
<evidence type="ECO:0000313" key="2">
    <source>
        <dbReference type="EMBL" id="KAF3972969.1"/>
    </source>
</evidence>
<name>A0A8J4RRX4_9ROSI</name>
<keyword evidence="3" id="KW-1185">Reference proteome</keyword>
<reference evidence="2" key="1">
    <citation type="submission" date="2020-03" db="EMBL/GenBank/DDBJ databases">
        <title>Castanea mollissima Vanexum genome sequencing.</title>
        <authorList>
            <person name="Staton M."/>
        </authorList>
    </citation>
    <scope>NUCLEOTIDE SEQUENCE</scope>
    <source>
        <tissue evidence="2">Leaf</tissue>
    </source>
</reference>
<dbReference type="AlphaFoldDB" id="A0A8J4RRX4"/>